<dbReference type="STRING" id="1353952.A0A166JMS1"/>
<evidence type="ECO:0000313" key="2">
    <source>
        <dbReference type="EMBL" id="KZT44839.1"/>
    </source>
</evidence>
<dbReference type="EMBL" id="KV424355">
    <property type="protein sequence ID" value="KZT44839.1"/>
    <property type="molecule type" value="Genomic_DNA"/>
</dbReference>
<gene>
    <name evidence="2" type="ORF">CALCODRAFT_489114</name>
</gene>
<feature type="region of interest" description="Disordered" evidence="1">
    <location>
        <begin position="491"/>
        <end position="525"/>
    </location>
</feature>
<dbReference type="Proteomes" id="UP000076842">
    <property type="component" value="Unassembled WGS sequence"/>
</dbReference>
<feature type="compositionally biased region" description="Acidic residues" evidence="1">
    <location>
        <begin position="19"/>
        <end position="29"/>
    </location>
</feature>
<feature type="compositionally biased region" description="Low complexity" evidence="1">
    <location>
        <begin position="60"/>
        <end position="69"/>
    </location>
</feature>
<protein>
    <submittedName>
        <fullName evidence="2">Uncharacterized protein</fullName>
    </submittedName>
</protein>
<reference evidence="2 3" key="1">
    <citation type="journal article" date="2016" name="Mol. Biol. Evol.">
        <title>Comparative Genomics of Early-Diverging Mushroom-Forming Fungi Provides Insights into the Origins of Lignocellulose Decay Capabilities.</title>
        <authorList>
            <person name="Nagy L.G."/>
            <person name="Riley R."/>
            <person name="Tritt A."/>
            <person name="Adam C."/>
            <person name="Daum C."/>
            <person name="Floudas D."/>
            <person name="Sun H."/>
            <person name="Yadav J.S."/>
            <person name="Pangilinan J."/>
            <person name="Larsson K.H."/>
            <person name="Matsuura K."/>
            <person name="Barry K."/>
            <person name="Labutti K."/>
            <person name="Kuo R."/>
            <person name="Ohm R.A."/>
            <person name="Bhattacharya S.S."/>
            <person name="Shirouzu T."/>
            <person name="Yoshinaga Y."/>
            <person name="Martin F.M."/>
            <person name="Grigoriev I.V."/>
            <person name="Hibbett D.S."/>
        </authorList>
    </citation>
    <scope>NUCLEOTIDE SEQUENCE [LARGE SCALE GENOMIC DNA]</scope>
    <source>
        <strain evidence="2 3">HHB12733</strain>
    </source>
</reference>
<dbReference type="AlphaFoldDB" id="A0A166JMS1"/>
<proteinExistence type="predicted"/>
<organism evidence="2 3">
    <name type="scientific">Calocera cornea HHB12733</name>
    <dbReference type="NCBI Taxonomy" id="1353952"/>
    <lineage>
        <taxon>Eukaryota</taxon>
        <taxon>Fungi</taxon>
        <taxon>Dikarya</taxon>
        <taxon>Basidiomycota</taxon>
        <taxon>Agaricomycotina</taxon>
        <taxon>Dacrymycetes</taxon>
        <taxon>Dacrymycetales</taxon>
        <taxon>Dacrymycetaceae</taxon>
        <taxon>Calocera</taxon>
    </lineage>
</organism>
<name>A0A166JMS1_9BASI</name>
<evidence type="ECO:0000256" key="1">
    <source>
        <dbReference type="SAM" id="MobiDB-lite"/>
    </source>
</evidence>
<feature type="non-terminal residue" evidence="2">
    <location>
        <position position="596"/>
    </location>
</feature>
<evidence type="ECO:0000313" key="3">
    <source>
        <dbReference type="Proteomes" id="UP000076842"/>
    </source>
</evidence>
<feature type="compositionally biased region" description="Basic residues" evidence="1">
    <location>
        <begin position="37"/>
        <end position="59"/>
    </location>
</feature>
<sequence length="596" mass="68919">MQVDAVTEEVGVGVPMEVDAVEGEGEELEVGTGVERRKTRGKGRPKPKPKGKAKAKAKTTAKAVTVTAGSRKRKRDDSPPPEEPEEPTWTKRLRANYSDARYHTIHDAGRPMAYRYSDEPSLLVRSADPKNAQPWSVEQLGNAVLEGATIFVDDFTPEQWEEDWEEVQARYNLWLDGKNEDGKHDRHELVFCPEENARCGWAFNQLDWTAFAQRTEPAYPHRAFAPGVPANADNAIVWWAPITLDFVQRYVLPEDRGQPVAVGEVVERAVDFEAERYKRLEVLHGGPLYLINAWWAYLLMEAHTHFAILAVNTANRVSKKFFWREWYPSDLSELWAFDFDLERYDLFRPLPFKLLRCVWLRCQRKVRDLIGLGNFFEAISNKTSLFTPDNLPAVKNFIGVLLPRSFAQKKDRQALLDLYFRHGVPVLEPTKRHVAMEKNPNAHRRWEDENHTRTWVLEKRKEILLESVALGGTPFDVYEKLELDAARDQDRLRSARRANPKARADKKRKVEKKKKKIEEDTTLSPEERQKKLNELRIEDISSKLRTSIQRLNFPGESKLAGVLHWRYRGMPSRMGEIPFDIDYAGKKLAFFLHPEL</sequence>
<dbReference type="InParanoid" id="A0A166JMS1"/>
<feature type="region of interest" description="Disordered" evidence="1">
    <location>
        <begin position="1"/>
        <end position="94"/>
    </location>
</feature>
<dbReference type="OrthoDB" id="3419138at2759"/>
<accession>A0A166JMS1</accession>
<keyword evidence="3" id="KW-1185">Reference proteome</keyword>
<feature type="compositionally biased region" description="Basic residues" evidence="1">
    <location>
        <begin position="494"/>
        <end position="515"/>
    </location>
</feature>